<dbReference type="InterPro" id="IPR052047">
    <property type="entry name" value="GH94_Enzymes"/>
</dbReference>
<evidence type="ECO:0000256" key="2">
    <source>
        <dbReference type="ARBA" id="ARBA00022679"/>
    </source>
</evidence>
<dbReference type="InterPro" id="IPR012341">
    <property type="entry name" value="6hp_glycosidase-like_sf"/>
</dbReference>
<dbReference type="EMBL" id="JAQIFT010000074">
    <property type="protein sequence ID" value="MDA3734180.1"/>
    <property type="molecule type" value="Genomic_DNA"/>
</dbReference>
<proteinExistence type="predicted"/>
<sequence>MSFFNNVNKYVAEYHTLQNNPIVAKEKAMPGKAYFIEDNNILAIPREDGDCRYPFGQNGFNYWVYASGYLHCNEGLFSPYLRASEGQEPKIAFFAGFKGEEGYKVIPILSVPVMDEQVQTERYTVFTKASAYYVTEAEGITFAIRTFVDADKKMYYTISATNNTDEKKEFFISSYFNPFLKNAVMEGAENRWFRQCTVLPANEGQNLDNFLIEVYEERDRGAMAPNYGVFTRNLTLSEGAALVKTEETASRNDYVGGVRSSLHTPASLYRGTFGENTKKVATFTEVSVAADMLHLELEGKAHIREDIVMTYCFEDEDMEVAIKEVPTPEVIDNAEATIIDAEAKHGETMKAEFGKRLHGEIKEEVFNAFFEHLKKQVEFCSVIKGYIQLSSFSLIGIRDVFQALEGLVFYEPEVARAKMLEALNFVQPDGRCPRQYSLPRFEGDTPNMDLRPFIDQGVWVISTIATYLRFTQDFNFLDETCGYYDFVNDKAHLAKKSDKTSSVLDHLFDIMHYLLTNRDHEYTKCVCALYGDWNDALDGLGVSKRKDREYGTGVSVMATLQVYQNCHEMIELLEILGADKYADKIAEYKQAMAEIEEGLVKYAIIQNEAGETRLVHGWGDERSYFVGSFDDPDHQSRDGITSNAFWVLAGMYDKDMSIKDTILSAYDRLGSKYGLKTFEPHFEKGTPGVGRIPNLPKGTAENGAAYIHASTFGVMSLFRMGETDRAWEELSKCLPFTHETVSVSPYVMPNSYGFNEEKQIDGESMQDWQTGSSNVVLKTFIRFVFGIEPQYKGIWIQPSKNIPFETTEFTIKVRESYLTIKYSNNQNTDNKAAGRVFKVNGEVQEGIYDDVMKLNKLWLSNDFITNNKEIIVEVLD</sequence>
<dbReference type="GO" id="GO:0016757">
    <property type="term" value="F:glycosyltransferase activity"/>
    <property type="evidence" value="ECO:0007669"/>
    <property type="project" value="UniProtKB-KW"/>
</dbReference>
<gene>
    <name evidence="4" type="ORF">PBV87_22155</name>
</gene>
<dbReference type="Pfam" id="PF17167">
    <property type="entry name" value="Glyco_hydro_94"/>
    <property type="match status" value="1"/>
</dbReference>
<dbReference type="RefSeq" id="WP_271013783.1">
    <property type="nucleotide sequence ID" value="NZ_JAQIFT010000074.1"/>
</dbReference>
<comment type="caution">
    <text evidence="4">The sequence shown here is derived from an EMBL/GenBank/DDBJ whole genome shotgun (WGS) entry which is preliminary data.</text>
</comment>
<name>A0AA42J3D8_9FIRM</name>
<keyword evidence="1" id="KW-0328">Glycosyltransferase</keyword>
<dbReference type="InterPro" id="IPR008928">
    <property type="entry name" value="6-hairpin_glycosidase_sf"/>
</dbReference>
<protein>
    <recommendedName>
        <fullName evidence="3">Glycosyl hydrolase 94 catalytic domain-containing protein</fullName>
    </recommendedName>
</protein>
<dbReference type="Proteomes" id="UP001169242">
    <property type="component" value="Unassembled WGS sequence"/>
</dbReference>
<reference evidence="4" key="1">
    <citation type="journal article" date="2023" name="Int. J. Syst. Evol. Microbiol.">
        <title>&lt;i&gt;Holtiella tumoricola&lt;/i&gt; gen. nov. sp. nov., isolated from a human clinical sample.</title>
        <authorList>
            <person name="Allen-Vercoe E."/>
            <person name="Daigneault M.C."/>
            <person name="Vancuren S.J."/>
            <person name="Cochrane K."/>
            <person name="O'Neal L.L."/>
            <person name="Sankaranarayanan K."/>
            <person name="Lawson P.A."/>
        </authorList>
    </citation>
    <scope>NUCLEOTIDE SEQUENCE</scope>
    <source>
        <strain evidence="4">CC70A</strain>
    </source>
</reference>
<accession>A0AA42J3D8</accession>
<feature type="domain" description="Glycosyl hydrolase 94 catalytic" evidence="3">
    <location>
        <begin position="381"/>
        <end position="786"/>
    </location>
</feature>
<organism evidence="4 5">
    <name type="scientific">Holtiella tumoricola</name>
    <dbReference type="NCBI Taxonomy" id="3018743"/>
    <lineage>
        <taxon>Bacteria</taxon>
        <taxon>Bacillati</taxon>
        <taxon>Bacillota</taxon>
        <taxon>Clostridia</taxon>
        <taxon>Lachnospirales</taxon>
        <taxon>Cellulosilyticaceae</taxon>
        <taxon>Holtiella</taxon>
    </lineage>
</organism>
<keyword evidence="5" id="KW-1185">Reference proteome</keyword>
<evidence type="ECO:0000259" key="3">
    <source>
        <dbReference type="Pfam" id="PF17167"/>
    </source>
</evidence>
<evidence type="ECO:0000256" key="1">
    <source>
        <dbReference type="ARBA" id="ARBA00022676"/>
    </source>
</evidence>
<keyword evidence="2" id="KW-0808">Transferase</keyword>
<dbReference type="PANTHER" id="PTHR37469:SF2">
    <property type="entry name" value="CELLOBIONIC ACID PHOSPHORYLASE"/>
    <property type="match status" value="1"/>
</dbReference>
<dbReference type="InterPro" id="IPR033432">
    <property type="entry name" value="GH94_catalytic"/>
</dbReference>
<dbReference type="GO" id="GO:0005975">
    <property type="term" value="P:carbohydrate metabolic process"/>
    <property type="evidence" value="ECO:0007669"/>
    <property type="project" value="InterPro"/>
</dbReference>
<dbReference type="AlphaFoldDB" id="A0AA42J3D8"/>
<dbReference type="PANTHER" id="PTHR37469">
    <property type="entry name" value="CELLOBIONIC ACID PHOSPHORYLASE-RELATED"/>
    <property type="match status" value="1"/>
</dbReference>
<evidence type="ECO:0000313" key="4">
    <source>
        <dbReference type="EMBL" id="MDA3734180.1"/>
    </source>
</evidence>
<dbReference type="Gene3D" id="1.50.10.10">
    <property type="match status" value="1"/>
</dbReference>
<dbReference type="SUPFAM" id="SSF48208">
    <property type="entry name" value="Six-hairpin glycosidases"/>
    <property type="match status" value="1"/>
</dbReference>
<evidence type="ECO:0000313" key="5">
    <source>
        <dbReference type="Proteomes" id="UP001169242"/>
    </source>
</evidence>